<keyword evidence="3" id="KW-0813">Transport</keyword>
<proteinExistence type="inferred from homology"/>
<keyword evidence="7 8" id="KW-0472">Membrane</keyword>
<feature type="transmembrane region" description="Helical" evidence="8">
    <location>
        <begin position="43"/>
        <end position="66"/>
    </location>
</feature>
<evidence type="ECO:0000256" key="3">
    <source>
        <dbReference type="ARBA" id="ARBA00022448"/>
    </source>
</evidence>
<name>A0A7Y3TVR1_9GAMM</name>
<gene>
    <name evidence="9" type="ORF">HLB35_01355</name>
</gene>
<dbReference type="GO" id="GO:0055085">
    <property type="term" value="P:transmembrane transport"/>
    <property type="evidence" value="ECO:0007669"/>
    <property type="project" value="InterPro"/>
</dbReference>
<feature type="transmembrane region" description="Helical" evidence="8">
    <location>
        <begin position="241"/>
        <end position="259"/>
    </location>
</feature>
<protein>
    <submittedName>
        <fullName evidence="9">AEC family transporter</fullName>
    </submittedName>
</protein>
<comment type="caution">
    <text evidence="9">The sequence shown here is derived from an EMBL/GenBank/DDBJ whole genome shotgun (WGS) entry which is preliminary data.</text>
</comment>
<feature type="transmembrane region" description="Helical" evidence="8">
    <location>
        <begin position="72"/>
        <end position="96"/>
    </location>
</feature>
<feature type="transmembrane region" description="Helical" evidence="8">
    <location>
        <begin position="108"/>
        <end position="131"/>
    </location>
</feature>
<reference evidence="9 10" key="1">
    <citation type="submission" date="2020-05" db="EMBL/GenBank/DDBJ databases">
        <authorList>
            <person name="Ruan W."/>
            <person name="Jeon C.O."/>
            <person name="Chun B.H."/>
        </authorList>
    </citation>
    <scope>NUCLEOTIDE SEQUENCE [LARGE SCALE GENOMIC DNA]</scope>
    <source>
        <strain evidence="9 10">TBZ9</strain>
    </source>
</reference>
<keyword evidence="5 8" id="KW-0812">Transmembrane</keyword>
<dbReference type="EMBL" id="JABFHI010000001">
    <property type="protein sequence ID" value="NOG30753.1"/>
    <property type="molecule type" value="Genomic_DNA"/>
</dbReference>
<dbReference type="AlphaFoldDB" id="A0A7Y3TVR1"/>
<dbReference type="Proteomes" id="UP000588806">
    <property type="component" value="Unassembled WGS sequence"/>
</dbReference>
<keyword evidence="4" id="KW-1003">Cell membrane</keyword>
<evidence type="ECO:0000313" key="9">
    <source>
        <dbReference type="EMBL" id="NOG30753.1"/>
    </source>
</evidence>
<feature type="transmembrane region" description="Helical" evidence="8">
    <location>
        <begin position="207"/>
        <end position="229"/>
    </location>
</feature>
<feature type="transmembrane region" description="Helical" evidence="8">
    <location>
        <begin position="296"/>
        <end position="319"/>
    </location>
</feature>
<evidence type="ECO:0000256" key="1">
    <source>
        <dbReference type="ARBA" id="ARBA00004651"/>
    </source>
</evidence>
<keyword evidence="6 8" id="KW-1133">Transmembrane helix</keyword>
<evidence type="ECO:0000256" key="6">
    <source>
        <dbReference type="ARBA" id="ARBA00022989"/>
    </source>
</evidence>
<evidence type="ECO:0000256" key="8">
    <source>
        <dbReference type="SAM" id="Phobius"/>
    </source>
</evidence>
<evidence type="ECO:0000256" key="7">
    <source>
        <dbReference type="ARBA" id="ARBA00023136"/>
    </source>
</evidence>
<evidence type="ECO:0000313" key="10">
    <source>
        <dbReference type="Proteomes" id="UP000588806"/>
    </source>
</evidence>
<dbReference type="Pfam" id="PF03547">
    <property type="entry name" value="Mem_trans"/>
    <property type="match status" value="2"/>
</dbReference>
<dbReference type="GO" id="GO:0005886">
    <property type="term" value="C:plasma membrane"/>
    <property type="evidence" value="ECO:0007669"/>
    <property type="project" value="UniProtKB-SubCell"/>
</dbReference>
<evidence type="ECO:0000256" key="4">
    <source>
        <dbReference type="ARBA" id="ARBA00022475"/>
    </source>
</evidence>
<feature type="transmembrane region" description="Helical" evidence="8">
    <location>
        <begin position="265"/>
        <end position="284"/>
    </location>
</feature>
<dbReference type="InterPro" id="IPR038770">
    <property type="entry name" value="Na+/solute_symporter_sf"/>
</dbReference>
<evidence type="ECO:0000256" key="2">
    <source>
        <dbReference type="ARBA" id="ARBA00010145"/>
    </source>
</evidence>
<organism evidence="9 10">
    <name type="scientific">Vreelandella azerica</name>
    <dbReference type="NCBI Taxonomy" id="2732867"/>
    <lineage>
        <taxon>Bacteria</taxon>
        <taxon>Pseudomonadati</taxon>
        <taxon>Pseudomonadota</taxon>
        <taxon>Gammaproteobacteria</taxon>
        <taxon>Oceanospirillales</taxon>
        <taxon>Halomonadaceae</taxon>
        <taxon>Vreelandella</taxon>
    </lineage>
</organism>
<dbReference type="InterPro" id="IPR004776">
    <property type="entry name" value="Mem_transp_PIN-like"/>
</dbReference>
<dbReference type="Gene3D" id="1.20.1530.20">
    <property type="match status" value="1"/>
</dbReference>
<accession>A0A7Y3TVR1</accession>
<reference evidence="9 10" key="2">
    <citation type="submission" date="2020-06" db="EMBL/GenBank/DDBJ databases">
        <title>Halomonas songnenensis sp. nov., a moderately halophilic bacterium isolated from saline and alkaline soils.</title>
        <authorList>
            <person name="Jiang J."/>
            <person name="Pan Y."/>
        </authorList>
    </citation>
    <scope>NUCLEOTIDE SEQUENCE [LARGE SCALE GENOMIC DNA]</scope>
    <source>
        <strain evidence="9 10">TBZ9</strain>
    </source>
</reference>
<sequence length="322" mass="33846">MNREDGACEPVGTVCTDAGCHSACVRYGVSGVVLKRLGWVDGAFINTASALVFKATLPTLIFMSLIQADLSVALNVSLLVFFALATVGQLLLSWLWAWRRVPYADRGVYIQGAFRGNCGIVGLALAAAMYGNYGLSAGGVLLGVVILTYNILSVVVLTAFHPDKRLSWRPLLISIAKNPLILSVVLAIPFAAFAVPLPDWVLASGEYFASLTLPLALICIGATLSVTSLRQGSQAALGASLLKMLVLPIVSTLAAWLIGFSGRELGLLFLFFASPTAAASFVMVKALGGNTALAANIVAITTLMASLTITLGVFVLRLIGWI</sequence>
<evidence type="ECO:0000256" key="5">
    <source>
        <dbReference type="ARBA" id="ARBA00022692"/>
    </source>
</evidence>
<dbReference type="PANTHER" id="PTHR36838:SF4">
    <property type="entry name" value="AUXIN EFFLUX CARRIER FAMILY PROTEIN"/>
    <property type="match status" value="1"/>
</dbReference>
<comment type="similarity">
    <text evidence="2">Belongs to the auxin efflux carrier (TC 2.A.69) family.</text>
</comment>
<comment type="subcellular location">
    <subcellularLocation>
        <location evidence="1">Cell membrane</location>
        <topology evidence="1">Multi-pass membrane protein</topology>
    </subcellularLocation>
</comment>
<keyword evidence="10" id="KW-1185">Reference proteome</keyword>
<feature type="transmembrane region" description="Helical" evidence="8">
    <location>
        <begin position="137"/>
        <end position="160"/>
    </location>
</feature>
<feature type="transmembrane region" description="Helical" evidence="8">
    <location>
        <begin position="180"/>
        <end position="201"/>
    </location>
</feature>
<dbReference type="PANTHER" id="PTHR36838">
    <property type="entry name" value="AUXIN EFFLUX CARRIER FAMILY PROTEIN"/>
    <property type="match status" value="1"/>
</dbReference>